<reference evidence="1 2" key="1">
    <citation type="submission" date="2020-02" db="EMBL/GenBank/DDBJ databases">
        <title>Draft genome sequence of Haematococcus lacustris strain NIES-144.</title>
        <authorList>
            <person name="Morimoto D."/>
            <person name="Nakagawa S."/>
            <person name="Yoshida T."/>
            <person name="Sawayama S."/>
        </authorList>
    </citation>
    <scope>NUCLEOTIDE SEQUENCE [LARGE SCALE GENOMIC DNA]</scope>
    <source>
        <strain evidence="1 2">NIES-144</strain>
    </source>
</reference>
<organism evidence="1 2">
    <name type="scientific">Haematococcus lacustris</name>
    <name type="common">Green alga</name>
    <name type="synonym">Haematococcus pluvialis</name>
    <dbReference type="NCBI Taxonomy" id="44745"/>
    <lineage>
        <taxon>Eukaryota</taxon>
        <taxon>Viridiplantae</taxon>
        <taxon>Chlorophyta</taxon>
        <taxon>core chlorophytes</taxon>
        <taxon>Chlorophyceae</taxon>
        <taxon>CS clade</taxon>
        <taxon>Chlamydomonadales</taxon>
        <taxon>Haematococcaceae</taxon>
        <taxon>Haematococcus</taxon>
    </lineage>
</organism>
<name>A0A6A0A597_HAELA</name>
<gene>
    <name evidence="1" type="ORF">HaLaN_26030</name>
</gene>
<evidence type="ECO:0000313" key="2">
    <source>
        <dbReference type="Proteomes" id="UP000485058"/>
    </source>
</evidence>
<evidence type="ECO:0000313" key="1">
    <source>
        <dbReference type="EMBL" id="GFH27667.1"/>
    </source>
</evidence>
<keyword evidence="2" id="KW-1185">Reference proteome</keyword>
<dbReference type="EMBL" id="BLLF01003569">
    <property type="protein sequence ID" value="GFH27667.1"/>
    <property type="molecule type" value="Genomic_DNA"/>
</dbReference>
<sequence>MPAAWEVLSPAGKLHTTVIPTQYAATGAGAQALMHACRPLSANQEPAARQPQSRLPSQSGARLWVLPMAIAWHQAT</sequence>
<protein>
    <submittedName>
        <fullName evidence="1">Uncharacterized protein</fullName>
    </submittedName>
</protein>
<dbReference type="AlphaFoldDB" id="A0A6A0A597"/>
<accession>A0A6A0A597</accession>
<proteinExistence type="predicted"/>
<dbReference type="Proteomes" id="UP000485058">
    <property type="component" value="Unassembled WGS sequence"/>
</dbReference>
<comment type="caution">
    <text evidence="1">The sequence shown here is derived from an EMBL/GenBank/DDBJ whole genome shotgun (WGS) entry which is preliminary data.</text>
</comment>